<evidence type="ECO:0000256" key="1">
    <source>
        <dbReference type="SAM" id="Phobius"/>
    </source>
</evidence>
<organism evidence="2 3">
    <name type="scientific">Aurantimonas aggregata</name>
    <dbReference type="NCBI Taxonomy" id="2047720"/>
    <lineage>
        <taxon>Bacteria</taxon>
        <taxon>Pseudomonadati</taxon>
        <taxon>Pseudomonadota</taxon>
        <taxon>Alphaproteobacteria</taxon>
        <taxon>Hyphomicrobiales</taxon>
        <taxon>Aurantimonadaceae</taxon>
        <taxon>Aurantimonas</taxon>
    </lineage>
</organism>
<protein>
    <submittedName>
        <fullName evidence="2">DUF2182 domain-containing protein</fullName>
    </submittedName>
</protein>
<dbReference type="Proteomes" id="UP000476332">
    <property type="component" value="Unassembled WGS sequence"/>
</dbReference>
<dbReference type="EMBL" id="JAAAMJ010000027">
    <property type="protein sequence ID" value="NDV89106.1"/>
    <property type="molecule type" value="Genomic_DNA"/>
</dbReference>
<proteinExistence type="predicted"/>
<feature type="transmembrane region" description="Helical" evidence="1">
    <location>
        <begin position="215"/>
        <end position="238"/>
    </location>
</feature>
<keyword evidence="1" id="KW-1133">Transmembrane helix</keyword>
<feature type="transmembrane region" description="Helical" evidence="1">
    <location>
        <begin position="258"/>
        <end position="275"/>
    </location>
</feature>
<evidence type="ECO:0000313" key="3">
    <source>
        <dbReference type="Proteomes" id="UP000476332"/>
    </source>
</evidence>
<accession>A0A6L9MNF4</accession>
<dbReference type="RefSeq" id="WP_163045960.1">
    <property type="nucleotide sequence ID" value="NZ_JAAAMJ010000027.1"/>
</dbReference>
<evidence type="ECO:0000313" key="2">
    <source>
        <dbReference type="EMBL" id="NDV89106.1"/>
    </source>
</evidence>
<name>A0A6L9MNF4_9HYPH</name>
<feature type="transmembrane region" description="Helical" evidence="1">
    <location>
        <begin position="155"/>
        <end position="175"/>
    </location>
</feature>
<dbReference type="InterPro" id="IPR018688">
    <property type="entry name" value="PpoB2-like"/>
</dbReference>
<reference evidence="2 3" key="1">
    <citation type="submission" date="2020-01" db="EMBL/GenBank/DDBJ databases">
        <title>Genomes of bacteria type strains.</title>
        <authorList>
            <person name="Chen J."/>
            <person name="Zhu S."/>
            <person name="Chen J."/>
        </authorList>
    </citation>
    <scope>NUCLEOTIDE SEQUENCE [LARGE SCALE GENOMIC DNA]</scope>
    <source>
        <strain evidence="2 3">KCTC 52919</strain>
    </source>
</reference>
<sequence>MADVTPQTSAVELIIRRDRLVMLTGLVALAMLAWAWLLVGAGTGMNIWMMSRPAIFPGGEAGMTMPAAAWSAATWFVIVGMWWIMMIAMMIPSVAPMVLLHARVSRHAQSRGQIAAGAIPSGFFLGGYLLVWLAFSLVATTLQFACEQLGLLSQPMMWSVSVWLTAALLVAAGLYQLSPFKQVCLEHCRSPAEFLSRHWQKGRFGAFRMGVEHGAYCLGCCWALMALLFVGGIMNVYWIAGLAIVVLLEKLLPRGDRFALAFGMMFVAAGAWIAMRTV</sequence>
<keyword evidence="1" id="KW-0812">Transmembrane</keyword>
<keyword evidence="3" id="KW-1185">Reference proteome</keyword>
<dbReference type="Pfam" id="PF09948">
    <property type="entry name" value="PpoB2"/>
    <property type="match status" value="1"/>
</dbReference>
<gene>
    <name evidence="2" type="ORF">GTW51_20755</name>
</gene>
<feature type="transmembrane region" description="Helical" evidence="1">
    <location>
        <begin position="114"/>
        <end position="135"/>
    </location>
</feature>
<dbReference type="AlphaFoldDB" id="A0A6L9MNF4"/>
<feature type="transmembrane region" description="Helical" evidence="1">
    <location>
        <begin position="20"/>
        <end position="49"/>
    </location>
</feature>
<feature type="transmembrane region" description="Helical" evidence="1">
    <location>
        <begin position="69"/>
        <end position="102"/>
    </location>
</feature>
<comment type="caution">
    <text evidence="2">The sequence shown here is derived from an EMBL/GenBank/DDBJ whole genome shotgun (WGS) entry which is preliminary data.</text>
</comment>
<keyword evidence="1" id="KW-0472">Membrane</keyword>